<comment type="caution">
    <text evidence="3">The sequence shown here is derived from an EMBL/GenBank/DDBJ whole genome shotgun (WGS) entry which is preliminary data.</text>
</comment>
<reference evidence="3 4" key="1">
    <citation type="submission" date="2019-03" db="EMBL/GenBank/DDBJ databases">
        <title>Genomics of glacier-inhabiting Cryobacterium strains.</title>
        <authorList>
            <person name="Liu Q."/>
            <person name="Xin Y.-H."/>
        </authorList>
    </citation>
    <scope>NUCLEOTIDE SEQUENCE [LARGE SCALE GENOMIC DNA]</scope>
    <source>
        <strain evidence="3 4">Sr59</strain>
    </source>
</reference>
<evidence type="ECO:0000313" key="3">
    <source>
        <dbReference type="EMBL" id="TFD84570.1"/>
    </source>
</evidence>
<protein>
    <submittedName>
        <fullName evidence="3">Glycosyltransferase family 2 protein</fullName>
    </submittedName>
</protein>
<dbReference type="EMBL" id="SOHM01000040">
    <property type="protein sequence ID" value="TFD84570.1"/>
    <property type="molecule type" value="Genomic_DNA"/>
</dbReference>
<evidence type="ECO:0000313" key="4">
    <source>
        <dbReference type="Proteomes" id="UP000298468"/>
    </source>
</evidence>
<dbReference type="PANTHER" id="PTHR43179">
    <property type="entry name" value="RHAMNOSYLTRANSFERASE WBBL"/>
    <property type="match status" value="1"/>
</dbReference>
<dbReference type="CDD" id="cd04186">
    <property type="entry name" value="GT_2_like_c"/>
    <property type="match status" value="1"/>
</dbReference>
<dbReference type="AlphaFoldDB" id="A0A4V3IWB0"/>
<dbReference type="Proteomes" id="UP000298468">
    <property type="component" value="Unassembled WGS sequence"/>
</dbReference>
<dbReference type="InterPro" id="IPR001173">
    <property type="entry name" value="Glyco_trans_2-like"/>
</dbReference>
<dbReference type="Gene3D" id="3.90.550.10">
    <property type="entry name" value="Spore Coat Polysaccharide Biosynthesis Protein SpsA, Chain A"/>
    <property type="match status" value="1"/>
</dbReference>
<feature type="domain" description="Glycosyltransferase 2-like" evidence="2">
    <location>
        <begin position="70"/>
        <end position="193"/>
    </location>
</feature>
<name>A0A4V3IWB0_9MICO</name>
<dbReference type="GO" id="GO:0016740">
    <property type="term" value="F:transferase activity"/>
    <property type="evidence" value="ECO:0007669"/>
    <property type="project" value="UniProtKB-KW"/>
</dbReference>
<dbReference type="SUPFAM" id="SSF53448">
    <property type="entry name" value="Nucleotide-diphospho-sugar transferases"/>
    <property type="match status" value="1"/>
</dbReference>
<proteinExistence type="predicted"/>
<dbReference type="PANTHER" id="PTHR43179:SF7">
    <property type="entry name" value="RHAMNOSYLTRANSFERASE WBBL"/>
    <property type="match status" value="1"/>
</dbReference>
<keyword evidence="4" id="KW-1185">Reference proteome</keyword>
<evidence type="ECO:0000256" key="1">
    <source>
        <dbReference type="SAM" id="MobiDB-lite"/>
    </source>
</evidence>
<dbReference type="InterPro" id="IPR029044">
    <property type="entry name" value="Nucleotide-diphossugar_trans"/>
</dbReference>
<feature type="compositionally biased region" description="Basic and acidic residues" evidence="1">
    <location>
        <begin position="39"/>
        <end position="50"/>
    </location>
</feature>
<organism evidence="3 4">
    <name type="scientific">Cryobacterium lactosi</name>
    <dbReference type="NCBI Taxonomy" id="1259202"/>
    <lineage>
        <taxon>Bacteria</taxon>
        <taxon>Bacillati</taxon>
        <taxon>Actinomycetota</taxon>
        <taxon>Actinomycetes</taxon>
        <taxon>Micrococcales</taxon>
        <taxon>Microbacteriaceae</taxon>
        <taxon>Cryobacterium</taxon>
    </lineage>
</organism>
<feature type="region of interest" description="Disordered" evidence="1">
    <location>
        <begin position="28"/>
        <end position="50"/>
    </location>
</feature>
<accession>A0A4V3IWB0</accession>
<dbReference type="OrthoDB" id="9771846at2"/>
<keyword evidence="3" id="KW-0808">Transferase</keyword>
<sequence length="362" mass="39255">MSPYSSHSLTVSPSRSRAVCCSWWRDSAGASAPSPIRMWPRERGRPGAHESRLAMSEPGASADEVDVAAVVVTFNSTRHVAALLDSLPDAFGELRYSVVVVDNDSTDGTPELLAGRTDCRVIRASNDGYAAGINRAVNASPPAPAILILNPDATLDPHAVPRMLEVLRRRTGAGIIAPRVREEDGSLSPTLRRGPTLGRVGGLSFTGLPVFAERIELPGQYQTEHEVDWAVGAILLVDRRCFDGLGGLDESFFLYSEETDFSLRARDAGWATVYTPNAGAMHVGGGSGESATTHTMQMLNRVRLYRRRTGGVRAWLYFGLTIVVELRRAVLGDRRSWTTLRALLRPSTRPPQLGASRALLPT</sequence>
<evidence type="ECO:0000259" key="2">
    <source>
        <dbReference type="Pfam" id="PF00535"/>
    </source>
</evidence>
<dbReference type="Pfam" id="PF00535">
    <property type="entry name" value="Glycos_transf_2"/>
    <property type="match status" value="1"/>
</dbReference>
<gene>
    <name evidence="3" type="ORF">E3T61_19140</name>
</gene>